<sequence>MKTSDSESTGERKLSAVTISQRFRALERERESSRRDRELRVCRVVKRGVAEPSVKRVVVELPVSSREVEFSRGERSSSVEEEGMSSFKERELGEKV</sequence>
<proteinExistence type="predicted"/>
<feature type="compositionally biased region" description="Basic and acidic residues" evidence="1">
    <location>
        <begin position="87"/>
        <end position="96"/>
    </location>
</feature>
<keyword evidence="3" id="KW-1185">Reference proteome</keyword>
<reference evidence="2 3" key="1">
    <citation type="submission" date="2024-01" db="EMBL/GenBank/DDBJ databases">
        <title>Genome assemblies of Stephania.</title>
        <authorList>
            <person name="Yang L."/>
        </authorList>
    </citation>
    <scope>NUCLEOTIDE SEQUENCE [LARGE SCALE GENOMIC DNA]</scope>
    <source>
        <strain evidence="2">YNDBR</strain>
        <tissue evidence="2">Leaf</tissue>
    </source>
</reference>
<dbReference type="EMBL" id="JBBNAF010000009">
    <property type="protein sequence ID" value="KAK9114960.1"/>
    <property type="molecule type" value="Genomic_DNA"/>
</dbReference>
<evidence type="ECO:0000256" key="1">
    <source>
        <dbReference type="SAM" id="MobiDB-lite"/>
    </source>
</evidence>
<comment type="caution">
    <text evidence="2">The sequence shown here is derived from an EMBL/GenBank/DDBJ whole genome shotgun (WGS) entry which is preliminary data.</text>
</comment>
<protein>
    <submittedName>
        <fullName evidence="2">Uncharacterized protein</fullName>
    </submittedName>
</protein>
<feature type="region of interest" description="Disordered" evidence="1">
    <location>
        <begin position="70"/>
        <end position="96"/>
    </location>
</feature>
<dbReference type="Proteomes" id="UP001420932">
    <property type="component" value="Unassembled WGS sequence"/>
</dbReference>
<evidence type="ECO:0000313" key="2">
    <source>
        <dbReference type="EMBL" id="KAK9114960.1"/>
    </source>
</evidence>
<dbReference type="AlphaFoldDB" id="A0AAP0IGZ5"/>
<evidence type="ECO:0000313" key="3">
    <source>
        <dbReference type="Proteomes" id="UP001420932"/>
    </source>
</evidence>
<name>A0AAP0IGZ5_9MAGN</name>
<accession>A0AAP0IGZ5</accession>
<organism evidence="2 3">
    <name type="scientific">Stephania yunnanensis</name>
    <dbReference type="NCBI Taxonomy" id="152371"/>
    <lineage>
        <taxon>Eukaryota</taxon>
        <taxon>Viridiplantae</taxon>
        <taxon>Streptophyta</taxon>
        <taxon>Embryophyta</taxon>
        <taxon>Tracheophyta</taxon>
        <taxon>Spermatophyta</taxon>
        <taxon>Magnoliopsida</taxon>
        <taxon>Ranunculales</taxon>
        <taxon>Menispermaceae</taxon>
        <taxon>Menispermoideae</taxon>
        <taxon>Cissampelideae</taxon>
        <taxon>Stephania</taxon>
    </lineage>
</organism>
<gene>
    <name evidence="2" type="ORF">Syun_021757</name>
</gene>